<feature type="region of interest" description="Disordered" evidence="3">
    <location>
        <begin position="2602"/>
        <end position="2622"/>
    </location>
</feature>
<reference evidence="7 8" key="1">
    <citation type="submission" date="2016-06" db="EMBL/GenBank/DDBJ databases">
        <title>Living apart together: crosstalk between the core and supernumerary genomes in a fungal plant pathogen.</title>
        <authorList>
            <person name="Vanheule A."/>
            <person name="Audenaert K."/>
            <person name="Warris S."/>
            <person name="Van De Geest H."/>
            <person name="Schijlen E."/>
            <person name="Hofte M."/>
            <person name="De Saeger S."/>
            <person name="Haesaert G."/>
            <person name="Waalwijk C."/>
            <person name="Van Der Lee T."/>
        </authorList>
    </citation>
    <scope>NUCLEOTIDE SEQUENCE [LARGE SCALE GENOMIC DNA]</scope>
    <source>
        <strain evidence="7 8">2516</strain>
    </source>
</reference>
<sequence length="3038" mass="345346">MTSAFVPNDWPGGNGGSKKEVPQTDNKQVINRIEVWDGVTSEGWHVVFALSITWDNGLHENFGTKTTSSRVLQMGAEERISQMVVYAGQRVDRVYITTSQGQSLQVGGAGGGQHDMEVGSGYLHGFLLTSGYVIDSLRPHFYKFRSMQPSVVVTNKQVGGGGGGYFWACKADFNYKRVKRLDVWYSSVLQAIQLTWEDDSMGKWYGTPGRSGSRHENFVMDVDKGESIKEMTVRGGQRVDAIWIRTSQNRELSAGGRGGTEVIQRLGNGYLTGFEGRAEPAIICTLCGYALAAGDDRVGRHLGEKHQISKAARQKLNTLVNSLKLPSPDRLPRRQDGSVPHPHLRIQNGKACRHCGFRSINSEVLSKHIRALHKPELAATRSVGKHWLRDHIHDNLSLQSWTFNDVKRAWIVIEPVRVGAAESRSGDRPLQPAPNSIQHFANQLLEEEQKRLGLHSAVVEIPAGEINASSQAMVTNWMRRTGWERIFECADCPILISLSALPKTIPLETVNYLGMHKRQRLSISATDESRISYIVAALDRLLDQCGETVRFTDVSVRRWLRGRLPDRPYKAPFELVSQAKSERVYRNEFKRCISFWLRVWRLPPTVSRSVLGRSLLKHQKTMLEELWLDSCWDEPNDDVDDIYNIAADIVEEDIDLELEYDVMSEFSEYASTSEASETESSGDDESDLESQRGGASSPQVFGEDRNCTASHISSSRETYDSYDRSVDAVLRFFYQAVIEDFEDGLSSSTLLVYFSAVRGLSSEEGHGYLRPARYTPILSRLIYCTRLIFLEAILPRRAHPHAGFAARPRYGQLAALNAIRVDHMCDGTLSPLGEFFSLLAYGMSLQRSEGPAYHFDWSEDGQTISWDGNIELSMGQFRSLAHEAFRQVTIQCQRLMYGFEPEDPEMGGLRDRLSKTSPGYSFLTDPQNSDWDVDAAQAYLYSHDACLKTMMVLAQLDSGQGARVSELLTLEQANTRSRLRGIGIFGGKIFSITRHHKSRLTTNREFQVARFFSIEVATLLYRYLVYIRPTAYAILLRCFGHESQGTLIFAPISKNARWTTRVFTEELKRLSRGVLGTDVEIGVQLYRQLSIAITERHVRGALPTFDRFDDITAAADLDVAFAWQSGHRPKQRYTNYGLDGAYPDKLQPSLLRIYASCSERWQTFLSMGPEVQHRGQDISSRKRHKSPPHIIERSGPKRQRLEGNRPGSVEVVLSSPRSVPLPSNAGESSSLSASRVNHDEPEPPRLRSYGIFIHLAEFDLLVCPTCQCAVFADEVSAHLRRPRHANNFTPRERQELVSGVNQVPARHTRQPIPWRDGVQAQQVCHWGHGKRWFEVGRIIHGDDQQQKTGQGQEDNETVREHETAMQFFKGIHDDDEKAFETEADGNIQNVNEKWDAAAWLNRCGWPRHLEGIDPNRLRALLRPIGDDEHVLQRMWEIFEQVLEDAYDATMRECYPGTAELFEIARKEIHITTTKPFQGLMEPDAWERYKSRWRQLLCIWKRYDAWVVTDTSGGSDVSTDGDDSSTSSGSSSNSTSSSRSSSPSVIGDSMGPRPPYKMTRQQEEAWNEFNHGVTQVVTGGDIKGRYTPERLQRSCLDAVVQFLDHPFKNGNHYDSIVISALAVMGLGEGGGWMPVVSYTTIYSAVIKVARYLVLYQSILERQGQVRQLSQWGSKQQAEEDAEGLFQIVRRKVRRFMVRMPEGEDAQPSPMNWIINTRTYGMQIRYSTPGSETIDWRGDQIIHGRVRIRMSEISDMLHGLVGEARQTLLRLTSGRVGADDGDDSNNGNDGRDAEEEEEEEEEEEGEKESMQQWPPSSDVLPFIPWSKIQDRHGESTLEHSFLRDEENQCWVKKGEGWVRDQIETSVSRGKIWLARPLNEQCPYQEQAIRGYSRLIEQFRSQLFMLMHMLGGQPARSTEILGLRMWNTMNGGVRNIFIHEGMVCFVTMYHKGFRQTDKVKVIHRYLQREVGELLVWYMWLVLPFWQKVQRRMKMKNRRSAFLWADEVVSKEGQKESKVWHVKVRKGGLEQVERQKAKEEEAAFMDWFREPKWTSDRVRRVLQRYSTQFSGQEINISAWRQMATGISNRYLNKMFKGGHEDSGGGGELGEDDEGDRWGGDLVNSIQDLQAGHGSHIAGLIYARLFGQGEFGTMRSRDEFRKASMQWHRFFGFGAEDRVEQLGGKRIRCGFDDEREEMRRKRFSRLHRIDLKGQLGQMMGPSATFRGLQESVIRAVARGEWPIVQVTPTGGGKSLTFMLPAYCTPDGVTVVITPLVALEDDMAVRCAKLGIDAYVWKSRGIQRAASLVFVTPESAVSKGFRAFVERMHGQQKLDRVVVDECHTVLGGSKTFRPQMARLGEVLQDFGVPVICLTATLKPAQEMEFFKVMRFMPQRVIMFREPTRRKNIEYRVVVIEDGGGGGGGGGGGNSGGGGNNNRRTANAGRKRVKGGSGGVKVNKEGEEEGEEEEEEDDGVVEKVCEIVREWTARHQEGKVIIYGGTIKRVQRIAKELGCPAYWRGAGDGKAKAEMVEKWMRSRGEQQQRQQPQEEQKGWAWDKDTVEYVGGSRCRREVLDREMDGFIDRFGCEEEEEEMCDVCRELVERRAMVGPTGGNNEERQREESIVEEAEEEADAVLEREVEVEEETAAEAAAEADYDRSRRLIRQVETERRLQVMREAEEVGRILLALLALQNDPKLKVRRAAEIYKVGRMMLWRRQQGIQSRSDWIPKSRKLSDLEEQIIVQFILDLDSRGFPSRLRFVEEMANSLLADRDASPVGKRWAHNFVKRQPELKTRFFRKYDYQRAKCEDPTIIRNWFRLVANTVSKYGIRSDDMWNFDETGFMMGIIQSGMVVTGSEREGRPKSVQPGNREWITAIQAINAEGQLIPPFLIGTGQYHLANWYRECDLPGDWVIATSRNGWTNNELGLEWLKHFDRSTSNRSVGVYRLLILDGHESHHSANFERYCEENKIITLCMPAHASHLLQPLDVGCFAVLKQAYGRQIEHLIRCSTIHNPSFATTPLSPGKIKKVPPKLINFTYTKVSLNI</sequence>
<feature type="compositionally biased region" description="Acidic residues" evidence="3">
    <location>
        <begin position="676"/>
        <end position="688"/>
    </location>
</feature>
<dbReference type="GO" id="GO:0005694">
    <property type="term" value="C:chromosome"/>
    <property type="evidence" value="ECO:0007669"/>
    <property type="project" value="TreeGrafter"/>
</dbReference>
<accession>A0A1B8AAE4</accession>
<evidence type="ECO:0000259" key="6">
    <source>
        <dbReference type="PROSITE" id="PS51752"/>
    </source>
</evidence>
<dbReference type="CDD" id="cd17920">
    <property type="entry name" value="DEXHc_RecQ"/>
    <property type="match status" value="1"/>
</dbReference>
<dbReference type="GO" id="GO:0043138">
    <property type="term" value="F:3'-5' DNA helicase activity"/>
    <property type="evidence" value="ECO:0007669"/>
    <property type="project" value="TreeGrafter"/>
</dbReference>
<evidence type="ECO:0000259" key="4">
    <source>
        <dbReference type="PROSITE" id="PS51192"/>
    </source>
</evidence>
<feature type="region of interest" description="Disordered" evidence="3">
    <location>
        <begin position="2413"/>
        <end position="2468"/>
    </location>
</feature>
<organism evidence="7 8">
    <name type="scientific">Fusarium poae</name>
    <dbReference type="NCBI Taxonomy" id="36050"/>
    <lineage>
        <taxon>Eukaryota</taxon>
        <taxon>Fungi</taxon>
        <taxon>Dikarya</taxon>
        <taxon>Ascomycota</taxon>
        <taxon>Pezizomycotina</taxon>
        <taxon>Sordariomycetes</taxon>
        <taxon>Hypocreomycetidae</taxon>
        <taxon>Hypocreales</taxon>
        <taxon>Nectriaceae</taxon>
        <taxon>Fusarium</taxon>
    </lineage>
</organism>
<dbReference type="SUPFAM" id="SSF51101">
    <property type="entry name" value="Mannose-binding lectins"/>
    <property type="match status" value="2"/>
</dbReference>
<dbReference type="PANTHER" id="PTHR13710:SF154">
    <property type="entry name" value="RECQ HELICASE, PUTATIVE (AFU_ORTHOLOGUE AFUA_6G14720)-RELATED"/>
    <property type="match status" value="1"/>
</dbReference>
<evidence type="ECO:0000256" key="2">
    <source>
        <dbReference type="ARBA" id="ARBA00023125"/>
    </source>
</evidence>
<evidence type="ECO:0000256" key="3">
    <source>
        <dbReference type="SAM" id="MobiDB-lite"/>
    </source>
</evidence>
<dbReference type="Gene3D" id="2.100.10.30">
    <property type="entry name" value="Jacalin-like lectin domain"/>
    <property type="match status" value="2"/>
</dbReference>
<dbReference type="InterPro" id="IPR006600">
    <property type="entry name" value="HTH_CenpB_DNA-bd_dom"/>
</dbReference>
<dbReference type="GO" id="GO:0005524">
    <property type="term" value="F:ATP binding"/>
    <property type="evidence" value="ECO:0007669"/>
    <property type="project" value="InterPro"/>
</dbReference>
<feature type="region of interest" description="Disordered" evidence="3">
    <location>
        <begin position="1"/>
        <end position="24"/>
    </location>
</feature>
<dbReference type="PANTHER" id="PTHR13710">
    <property type="entry name" value="DNA HELICASE RECQ FAMILY MEMBER"/>
    <property type="match status" value="1"/>
</dbReference>
<feature type="domain" description="Jacalin-type lectin" evidence="6">
    <location>
        <begin position="153"/>
        <end position="292"/>
    </location>
</feature>
<dbReference type="Pfam" id="PF12013">
    <property type="entry name" value="OrsD"/>
    <property type="match status" value="1"/>
</dbReference>
<dbReference type="InterPro" id="IPR004875">
    <property type="entry name" value="DDE_SF_endonuclease_dom"/>
</dbReference>
<dbReference type="Pfam" id="PF03184">
    <property type="entry name" value="DDE_1"/>
    <property type="match status" value="1"/>
</dbReference>
<feature type="domain" description="Helicase ATP-binding" evidence="4">
    <location>
        <begin position="2229"/>
        <end position="2389"/>
    </location>
</feature>
<dbReference type="SUPFAM" id="SSF52540">
    <property type="entry name" value="P-loop containing nucleoside triphosphate hydrolases"/>
    <property type="match status" value="1"/>
</dbReference>
<evidence type="ECO:0000259" key="5">
    <source>
        <dbReference type="PROSITE" id="PS51253"/>
    </source>
</evidence>
<comment type="similarity">
    <text evidence="1">Belongs to the helicase family. RecQ subfamily.</text>
</comment>
<feature type="compositionally biased region" description="Acidic residues" evidence="3">
    <location>
        <begin position="2455"/>
        <end position="2468"/>
    </location>
</feature>
<feature type="compositionally biased region" description="Acidic residues" evidence="3">
    <location>
        <begin position="1790"/>
        <end position="1804"/>
    </location>
</feature>
<dbReference type="InterPro" id="IPR022698">
    <property type="entry name" value="OrsD"/>
</dbReference>
<dbReference type="PROSITE" id="PS51752">
    <property type="entry name" value="JACALIN_LECTIN"/>
    <property type="match status" value="1"/>
</dbReference>
<feature type="region of interest" description="Disordered" evidence="3">
    <location>
        <begin position="1772"/>
        <end position="1815"/>
    </location>
</feature>
<dbReference type="EMBL" id="LYXU01000018">
    <property type="protein sequence ID" value="OBS17424.1"/>
    <property type="molecule type" value="Genomic_DNA"/>
</dbReference>
<feature type="region of interest" description="Disordered" evidence="3">
    <location>
        <begin position="671"/>
        <end position="703"/>
    </location>
</feature>
<evidence type="ECO:0000313" key="7">
    <source>
        <dbReference type="EMBL" id="OBS17424.1"/>
    </source>
</evidence>
<keyword evidence="8" id="KW-1185">Reference proteome</keyword>
<dbReference type="InterPro" id="IPR001229">
    <property type="entry name" value="Jacalin-like_lectin_dom"/>
</dbReference>
<dbReference type="GO" id="GO:0000724">
    <property type="term" value="P:double-strand break repair via homologous recombination"/>
    <property type="evidence" value="ECO:0007669"/>
    <property type="project" value="TreeGrafter"/>
</dbReference>
<gene>
    <name evidence="7" type="ORF">FPOA_12073</name>
</gene>
<dbReference type="InterPro" id="IPR036404">
    <property type="entry name" value="Jacalin-like_lectin_dom_sf"/>
</dbReference>
<comment type="caution">
    <text evidence="7">The sequence shown here is derived from an EMBL/GenBank/DDBJ whole genome shotgun (WGS) entry which is preliminary data.</text>
</comment>
<dbReference type="InterPro" id="IPR014001">
    <property type="entry name" value="Helicase_ATP-bd"/>
</dbReference>
<feature type="region of interest" description="Disordered" evidence="3">
    <location>
        <begin position="1172"/>
        <end position="1243"/>
    </location>
</feature>
<name>A0A1B8AAE4_FUSPO</name>
<dbReference type="GO" id="GO:0003677">
    <property type="term" value="F:DNA binding"/>
    <property type="evidence" value="ECO:0007669"/>
    <property type="project" value="UniProtKB-KW"/>
</dbReference>
<dbReference type="Proteomes" id="UP000091967">
    <property type="component" value="Unassembled WGS sequence"/>
</dbReference>
<dbReference type="Gene3D" id="3.40.50.300">
    <property type="entry name" value="P-loop containing nucleotide triphosphate hydrolases"/>
    <property type="match status" value="1"/>
</dbReference>
<keyword evidence="2" id="KW-0238">DNA-binding</keyword>
<evidence type="ECO:0000256" key="1">
    <source>
        <dbReference type="ARBA" id="ARBA00005446"/>
    </source>
</evidence>
<proteinExistence type="inferred from homology"/>
<dbReference type="GO" id="GO:0009378">
    <property type="term" value="F:four-way junction helicase activity"/>
    <property type="evidence" value="ECO:0007669"/>
    <property type="project" value="TreeGrafter"/>
</dbReference>
<feature type="compositionally biased region" description="Low complexity" evidence="3">
    <location>
        <begin position="1511"/>
        <end position="1548"/>
    </location>
</feature>
<protein>
    <submittedName>
        <fullName evidence="7">Uncharacterized protein</fullName>
    </submittedName>
</protein>
<dbReference type="InterPro" id="IPR011545">
    <property type="entry name" value="DEAD/DEAH_box_helicase_dom"/>
</dbReference>
<feature type="compositionally biased region" description="Gly residues" evidence="3">
    <location>
        <begin position="2413"/>
        <end position="2429"/>
    </location>
</feature>
<dbReference type="STRING" id="36050.A0A1B8AAE4"/>
<dbReference type="SMART" id="SM00487">
    <property type="entry name" value="DEXDc"/>
    <property type="match status" value="1"/>
</dbReference>
<feature type="compositionally biased region" description="Low complexity" evidence="3">
    <location>
        <begin position="1208"/>
        <end position="1234"/>
    </location>
</feature>
<feature type="compositionally biased region" description="Basic and acidic residues" evidence="3">
    <location>
        <begin position="1190"/>
        <end position="1203"/>
    </location>
</feature>
<feature type="domain" description="HTH CENPB-type" evidence="5">
    <location>
        <begin position="2719"/>
        <end position="2788"/>
    </location>
</feature>
<dbReference type="PROSITE" id="PS51192">
    <property type="entry name" value="HELICASE_ATP_BIND_1"/>
    <property type="match status" value="1"/>
</dbReference>
<dbReference type="InterPro" id="IPR027417">
    <property type="entry name" value="P-loop_NTPase"/>
</dbReference>
<dbReference type="GO" id="GO:0005737">
    <property type="term" value="C:cytoplasm"/>
    <property type="evidence" value="ECO:0007669"/>
    <property type="project" value="TreeGrafter"/>
</dbReference>
<dbReference type="PROSITE" id="PS51253">
    <property type="entry name" value="HTH_CENPB"/>
    <property type="match status" value="1"/>
</dbReference>
<feature type="region of interest" description="Disordered" evidence="3">
    <location>
        <begin position="326"/>
        <end position="345"/>
    </location>
</feature>
<dbReference type="Pfam" id="PF00270">
    <property type="entry name" value="DEAD"/>
    <property type="match status" value="1"/>
</dbReference>
<feature type="region of interest" description="Disordered" evidence="3">
    <location>
        <begin position="1511"/>
        <end position="1559"/>
    </location>
</feature>
<evidence type="ECO:0000313" key="8">
    <source>
        <dbReference type="Proteomes" id="UP000091967"/>
    </source>
</evidence>